<protein>
    <recommendedName>
        <fullName evidence="3">Enoyl reductase (ER) domain-containing protein</fullName>
    </recommendedName>
</protein>
<comment type="caution">
    <text evidence="4">The sequence shown here is derived from an EMBL/GenBank/DDBJ whole genome shotgun (WGS) entry which is preliminary data.</text>
</comment>
<dbReference type="PANTHER" id="PTHR45348:SF5">
    <property type="entry name" value="OXIDOREDUCTASE, PUTATIVE (AFU_ORTHOLOGUE AFUA_8G01420)-RELATED"/>
    <property type="match status" value="1"/>
</dbReference>
<dbReference type="EMBL" id="JAWCUI010000005">
    <property type="protein sequence ID" value="KAL1902466.1"/>
    <property type="molecule type" value="Genomic_DNA"/>
</dbReference>
<comment type="similarity">
    <text evidence="1">Belongs to the zinc-containing alcohol dehydrogenase family.</text>
</comment>
<evidence type="ECO:0000313" key="4">
    <source>
        <dbReference type="EMBL" id="KAL1902466.1"/>
    </source>
</evidence>
<dbReference type="CDD" id="cd08249">
    <property type="entry name" value="enoyl_reductase_like"/>
    <property type="match status" value="1"/>
</dbReference>
<gene>
    <name evidence="4" type="ORF">Sste5346_001447</name>
</gene>
<dbReference type="InterPro" id="IPR047122">
    <property type="entry name" value="Trans-enoyl_RdTase-like"/>
</dbReference>
<dbReference type="Proteomes" id="UP001583186">
    <property type="component" value="Unassembled WGS sequence"/>
</dbReference>
<dbReference type="Pfam" id="PF08240">
    <property type="entry name" value="ADH_N"/>
    <property type="match status" value="1"/>
</dbReference>
<dbReference type="InterPro" id="IPR020843">
    <property type="entry name" value="ER"/>
</dbReference>
<dbReference type="SUPFAM" id="SSF51735">
    <property type="entry name" value="NAD(P)-binding Rossmann-fold domains"/>
    <property type="match status" value="1"/>
</dbReference>
<keyword evidence="5" id="KW-1185">Reference proteome</keyword>
<name>A0ABR3ZP43_9PEZI</name>
<evidence type="ECO:0000259" key="3">
    <source>
        <dbReference type="SMART" id="SM00829"/>
    </source>
</evidence>
<accession>A0ABR3ZP43</accession>
<dbReference type="Gene3D" id="3.40.50.720">
    <property type="entry name" value="NAD(P)-binding Rossmann-like Domain"/>
    <property type="match status" value="1"/>
</dbReference>
<dbReference type="Gene3D" id="3.90.180.10">
    <property type="entry name" value="Medium-chain alcohol dehydrogenases, catalytic domain"/>
    <property type="match status" value="1"/>
</dbReference>
<reference evidence="4 5" key="1">
    <citation type="journal article" date="2024" name="IMA Fungus">
        <title>IMA Genome - F19 : A genome assembly and annotation guide to empower mycologists, including annotated draft genome sequences of Ceratocystis pirilliformis, Diaporthe australafricana, Fusarium ophioides, Paecilomyces lecythidis, and Sporothrix stenoceras.</title>
        <authorList>
            <person name="Aylward J."/>
            <person name="Wilson A.M."/>
            <person name="Visagie C.M."/>
            <person name="Spraker J."/>
            <person name="Barnes I."/>
            <person name="Buitendag C."/>
            <person name="Ceriani C."/>
            <person name="Del Mar Angel L."/>
            <person name="du Plessis D."/>
            <person name="Fuchs T."/>
            <person name="Gasser K."/>
            <person name="Kramer D."/>
            <person name="Li W."/>
            <person name="Munsamy K."/>
            <person name="Piso A."/>
            <person name="Price J.L."/>
            <person name="Sonnekus B."/>
            <person name="Thomas C."/>
            <person name="van der Nest A."/>
            <person name="van Dijk A."/>
            <person name="van Heerden A."/>
            <person name="van Vuuren N."/>
            <person name="Yilmaz N."/>
            <person name="Duong T.A."/>
            <person name="van der Merwe N.A."/>
            <person name="Wingfield M.J."/>
            <person name="Wingfield B.D."/>
        </authorList>
    </citation>
    <scope>NUCLEOTIDE SEQUENCE [LARGE SCALE GENOMIC DNA]</scope>
    <source>
        <strain evidence="4 5">CMW 5346</strain>
    </source>
</reference>
<sequence length="359" mass="38524">MKEAIVAKGLIVDIVDSPVPEVGPDDVLIKIAVTGTNPKDWKRPEDSGYKGNQGDDMAGTVEKVGANVREFHPGDRVAGFHVMMAPGGSYAEYGVAPQHTTFHIPDNVSFEEAATVPLVALTSAFALYRELGLPPPWRPRADTDAPLPLVIYGASTAVGTFAIQLARRSNVHPIIGIVGKSKDFVLNLLGDGVDKYGDAVVDYRQSEEGIIKDVQAAVAASAQHYPDHKGAIPITRAYDPMSYDGGYVTLAKILEGDDARLATIAPRHDYKELEGRVPPLYLGKTFVGMAHGERAADRDLAYVFSRYLGRGLGEGWLKGHPHEVVPGGLNGIGKALNDLKDGKAHGVKYVLRIAETEGL</sequence>
<dbReference type="InterPro" id="IPR036291">
    <property type="entry name" value="NAD(P)-bd_dom_sf"/>
</dbReference>
<dbReference type="SUPFAM" id="SSF50129">
    <property type="entry name" value="GroES-like"/>
    <property type="match status" value="1"/>
</dbReference>
<dbReference type="InterPro" id="IPR013154">
    <property type="entry name" value="ADH-like_N"/>
</dbReference>
<dbReference type="InterPro" id="IPR011032">
    <property type="entry name" value="GroES-like_sf"/>
</dbReference>
<evidence type="ECO:0000313" key="5">
    <source>
        <dbReference type="Proteomes" id="UP001583186"/>
    </source>
</evidence>
<keyword evidence="2" id="KW-0560">Oxidoreductase</keyword>
<dbReference type="PANTHER" id="PTHR45348">
    <property type="entry name" value="HYPOTHETICAL OXIDOREDUCTASE (EUROFUNG)"/>
    <property type="match status" value="1"/>
</dbReference>
<organism evidence="4 5">
    <name type="scientific">Sporothrix stenoceras</name>
    <dbReference type="NCBI Taxonomy" id="5173"/>
    <lineage>
        <taxon>Eukaryota</taxon>
        <taxon>Fungi</taxon>
        <taxon>Dikarya</taxon>
        <taxon>Ascomycota</taxon>
        <taxon>Pezizomycotina</taxon>
        <taxon>Sordariomycetes</taxon>
        <taxon>Sordariomycetidae</taxon>
        <taxon>Ophiostomatales</taxon>
        <taxon>Ophiostomataceae</taxon>
        <taxon>Sporothrix</taxon>
    </lineage>
</organism>
<dbReference type="SMART" id="SM00829">
    <property type="entry name" value="PKS_ER"/>
    <property type="match status" value="1"/>
</dbReference>
<evidence type="ECO:0000256" key="1">
    <source>
        <dbReference type="ARBA" id="ARBA00008072"/>
    </source>
</evidence>
<proteinExistence type="inferred from homology"/>
<feature type="domain" description="Enoyl reductase (ER)" evidence="3">
    <location>
        <begin position="9"/>
        <end position="351"/>
    </location>
</feature>
<evidence type="ECO:0000256" key="2">
    <source>
        <dbReference type="ARBA" id="ARBA00023002"/>
    </source>
</evidence>